<dbReference type="SUPFAM" id="SSF52540">
    <property type="entry name" value="P-loop containing nucleoside triphosphate hydrolases"/>
    <property type="match status" value="1"/>
</dbReference>
<dbReference type="Gene3D" id="1.25.40.20">
    <property type="entry name" value="Ankyrin repeat-containing domain"/>
    <property type="match status" value="2"/>
</dbReference>
<dbReference type="Gene3D" id="1.10.533.10">
    <property type="entry name" value="Death Domain, Fas"/>
    <property type="match status" value="1"/>
</dbReference>
<dbReference type="PROSITE" id="PS50297">
    <property type="entry name" value="ANK_REP_REGION"/>
    <property type="match status" value="3"/>
</dbReference>
<feature type="repeat" description="ANK" evidence="4">
    <location>
        <begin position="35"/>
        <end position="67"/>
    </location>
</feature>
<keyword evidence="6" id="KW-0418">Kinase</keyword>
<evidence type="ECO:0000256" key="1">
    <source>
        <dbReference type="ARBA" id="ARBA00001946"/>
    </source>
</evidence>
<protein>
    <submittedName>
        <fullName evidence="6">DAPK kinase</fullName>
    </submittedName>
</protein>
<name>A0ABS2YVF7_POLSE</name>
<organism evidence="6 7">
    <name type="scientific">Polypterus senegalus</name>
    <name type="common">Senegal bichir</name>
    <dbReference type="NCBI Taxonomy" id="55291"/>
    <lineage>
        <taxon>Eukaryota</taxon>
        <taxon>Metazoa</taxon>
        <taxon>Chordata</taxon>
        <taxon>Craniata</taxon>
        <taxon>Vertebrata</taxon>
        <taxon>Euteleostomi</taxon>
        <taxon>Actinopterygii</taxon>
        <taxon>Polypteriformes</taxon>
        <taxon>Polypteridae</taxon>
        <taxon>Polypterus</taxon>
    </lineage>
</organism>
<feature type="non-terminal residue" evidence="6">
    <location>
        <position position="947"/>
    </location>
</feature>
<dbReference type="Gene3D" id="3.40.50.300">
    <property type="entry name" value="P-loop containing nucleotide triphosphate hydrolases"/>
    <property type="match status" value="1"/>
</dbReference>
<keyword evidence="4" id="KW-0040">ANK repeat</keyword>
<dbReference type="Pfam" id="PF00023">
    <property type="entry name" value="Ank"/>
    <property type="match status" value="1"/>
</dbReference>
<dbReference type="PROSITE" id="PS50088">
    <property type="entry name" value="ANK_REPEAT"/>
    <property type="match status" value="4"/>
</dbReference>
<dbReference type="Pfam" id="PF08477">
    <property type="entry name" value="Roc"/>
    <property type="match status" value="1"/>
</dbReference>
<sequence>MHEEEFLKGVKIWPDEKIVQVYYDHQVNINYCDKYANTALHYAAIMKKLNVVCFLMRVGGDMLSTNMDGLTPFHFAAYGGSQKVLSYLLQRNQEALNYQADKNQSSPLHEAVIGKAVQAVEFLLQNKAICDLQNKDGETPLHLAACQKSEGICSKLLKYGANVELKNKDGDTPLHLAVRSGSLPICQMLVKNGASLHTKNKKAENVLFCAVNGAGTNSKDDYYNLVTWLIEEASSLLLNRNKDGLTVLDVAWKRQIPLNSIALIQKKTQELQRQTLLKELDGKGGGEGEGEGGMTKIFICGHSRVGKTTLVQTLQQTGILSYVQRWFRDPDSPPSTEGVQITKSNFAGDKAVVWDFAGQMEYYFTHSLLLSTQSENVLYCIVFSLEQIQSEVTGNQSEAITQVLYWLRFLDVCKNNVINKAKVFLIGSHYDKLEMDNKEQVVKYLFKSIHQNIKDSQTCLDIDTTDFKMNCKSASDVQPLREKLMECMQAFQKSVDSTLPSICKEVMNELQIIRHNGDVKFLLWKDFILSVKKNLSEDVSCETLKTTIEYLHNISELLFFPDFTVESSASEEDSGLIILDIQWLCQDIFGKFGSFGLGKLPCTKETWTASEIVAILNVEGSAATILKVLEVLELLYSENGENYIVPAWLKEQMPRNIWTKHKCYNVYYGISYTWKKENGIISHVFFARLQMKLMKCFTQLRQDGTVKEKFVLWSNGIKCIHDTEALVQVPKGRHCINIAVRGYRSHNCEPQDSCKQCFEILEAICFQVESLFLRFGTKDEWKKLYLSPKELEANMGIFNADFTVYTMKEILDAEKSNTLLYNKLTGCDEKPCDVLISGHDLTVVKNLMWDASIRWLQADTVDKLCAFLDFEHPLGRHWKGLLEVLTNGTNQNCEALAEQAKREGLSPTFVLFQKCQDMTIFKLNCALSGLEREDCVDAINAMFQDFI</sequence>
<dbReference type="PANTHER" id="PTHR47679:SF2">
    <property type="entry name" value="C-TERMINAL OF ROC (COR) DOMAIN-CONTAINING PROTEIN"/>
    <property type="match status" value="1"/>
</dbReference>
<evidence type="ECO:0000313" key="6">
    <source>
        <dbReference type="EMBL" id="MBN3290772.1"/>
    </source>
</evidence>
<dbReference type="SUPFAM" id="SSF47986">
    <property type="entry name" value="DEATH domain"/>
    <property type="match status" value="1"/>
</dbReference>
<feature type="repeat" description="ANK" evidence="4">
    <location>
        <begin position="136"/>
        <end position="168"/>
    </location>
</feature>
<keyword evidence="2" id="KW-0677">Repeat</keyword>
<gene>
    <name evidence="6" type="primary">Dapk1_0</name>
    <name evidence="6" type="ORF">GTO92_0017557</name>
</gene>
<feature type="non-terminal residue" evidence="6">
    <location>
        <position position="1"/>
    </location>
</feature>
<keyword evidence="7" id="KW-1185">Reference proteome</keyword>
<dbReference type="Gene3D" id="3.30.70.1390">
    <property type="entry name" value="ROC domain from the Parkinson's disease-associated leucine-rich repeat kinase 2"/>
    <property type="match status" value="1"/>
</dbReference>
<dbReference type="PROSITE" id="PS51424">
    <property type="entry name" value="ROC"/>
    <property type="match status" value="1"/>
</dbReference>
<dbReference type="InterPro" id="IPR036770">
    <property type="entry name" value="Ankyrin_rpt-contain_sf"/>
</dbReference>
<evidence type="ECO:0000256" key="4">
    <source>
        <dbReference type="PROSITE-ProRule" id="PRU00023"/>
    </source>
</evidence>
<dbReference type="SUPFAM" id="SSF48403">
    <property type="entry name" value="Ankyrin repeat"/>
    <property type="match status" value="1"/>
</dbReference>
<dbReference type="EMBL" id="JAAWVN010009399">
    <property type="protein sequence ID" value="MBN3290772.1"/>
    <property type="molecule type" value="Genomic_DNA"/>
</dbReference>
<feature type="repeat" description="ANK" evidence="4">
    <location>
        <begin position="68"/>
        <end position="92"/>
    </location>
</feature>
<evidence type="ECO:0000256" key="3">
    <source>
        <dbReference type="ARBA" id="ARBA00022741"/>
    </source>
</evidence>
<evidence type="ECO:0000259" key="5">
    <source>
        <dbReference type="PROSITE" id="PS51424"/>
    </source>
</evidence>
<dbReference type="Pfam" id="PF12796">
    <property type="entry name" value="Ank_2"/>
    <property type="match status" value="1"/>
</dbReference>
<dbReference type="InterPro" id="IPR027417">
    <property type="entry name" value="P-loop_NTPase"/>
</dbReference>
<dbReference type="GO" id="GO:0016301">
    <property type="term" value="F:kinase activity"/>
    <property type="evidence" value="ECO:0007669"/>
    <property type="project" value="UniProtKB-KW"/>
</dbReference>
<dbReference type="Pfam" id="PF13637">
    <property type="entry name" value="Ank_4"/>
    <property type="match status" value="1"/>
</dbReference>
<keyword evidence="6" id="KW-0808">Transferase</keyword>
<keyword evidence="3" id="KW-0547">Nucleotide-binding</keyword>
<dbReference type="PANTHER" id="PTHR47679">
    <property type="entry name" value="PROTEIN TORNADO 1"/>
    <property type="match status" value="1"/>
</dbReference>
<comment type="cofactor">
    <cofactor evidence="1">
        <name>Mg(2+)</name>
        <dbReference type="ChEBI" id="CHEBI:18420"/>
    </cofactor>
</comment>
<dbReference type="InterPro" id="IPR020859">
    <property type="entry name" value="ROC"/>
</dbReference>
<dbReference type="Proteomes" id="UP001166052">
    <property type="component" value="Unassembled WGS sequence"/>
</dbReference>
<dbReference type="InterPro" id="IPR011029">
    <property type="entry name" value="DEATH-like_dom_sf"/>
</dbReference>
<comment type="caution">
    <text evidence="6">The sequence shown here is derived from an EMBL/GenBank/DDBJ whole genome shotgun (WGS) entry which is preliminary data.</text>
</comment>
<feature type="repeat" description="ANK" evidence="4">
    <location>
        <begin position="169"/>
        <end position="201"/>
    </location>
</feature>
<evidence type="ECO:0000313" key="7">
    <source>
        <dbReference type="Proteomes" id="UP001166052"/>
    </source>
</evidence>
<accession>A0ABS2YVF7</accession>
<evidence type="ECO:0000256" key="2">
    <source>
        <dbReference type="ARBA" id="ARBA00022737"/>
    </source>
</evidence>
<reference evidence="6" key="1">
    <citation type="journal article" date="2021" name="Cell">
        <title>Tracing the genetic footprints of vertebrate landing in non-teleost ray-finned fishes.</title>
        <authorList>
            <person name="Bi X."/>
            <person name="Wang K."/>
            <person name="Yang L."/>
            <person name="Pan H."/>
            <person name="Jiang H."/>
            <person name="Wei Q."/>
            <person name="Fang M."/>
            <person name="Yu H."/>
            <person name="Zhu C."/>
            <person name="Cai Y."/>
            <person name="He Y."/>
            <person name="Gan X."/>
            <person name="Zeng H."/>
            <person name="Yu D."/>
            <person name="Zhu Y."/>
            <person name="Jiang H."/>
            <person name="Qiu Q."/>
            <person name="Yang H."/>
            <person name="Zhang Y.E."/>
            <person name="Wang W."/>
            <person name="Zhu M."/>
            <person name="He S."/>
            <person name="Zhang G."/>
        </authorList>
    </citation>
    <scope>NUCLEOTIDE SEQUENCE</scope>
    <source>
        <strain evidence="6">Bchr_001</strain>
    </source>
</reference>
<proteinExistence type="predicted"/>
<dbReference type="InterPro" id="IPR002110">
    <property type="entry name" value="Ankyrin_rpt"/>
</dbReference>
<dbReference type="SMART" id="SM00248">
    <property type="entry name" value="ANK"/>
    <property type="match status" value="5"/>
</dbReference>
<feature type="domain" description="Roc" evidence="5">
    <location>
        <begin position="288"/>
        <end position="491"/>
    </location>
</feature>